<name>K6ZTG0_9ALTE</name>
<gene>
    <name evidence="5" type="ORF">GMES_4329</name>
</gene>
<dbReference type="Gene3D" id="2.40.50.100">
    <property type="match status" value="1"/>
</dbReference>
<evidence type="ECO:0000259" key="3">
    <source>
        <dbReference type="Pfam" id="PF25876"/>
    </source>
</evidence>
<reference evidence="5 6" key="1">
    <citation type="journal article" date="2017" name="Antonie Van Leeuwenhoek">
        <title>Rhizobium rhizosphaerae sp. nov., a novel species isolated from rice rhizosphere.</title>
        <authorList>
            <person name="Zhao J.J."/>
            <person name="Zhang J."/>
            <person name="Zhang R.J."/>
            <person name="Zhang C.W."/>
            <person name="Yin H.Q."/>
            <person name="Zhang X.X."/>
        </authorList>
    </citation>
    <scope>NUCLEOTIDE SEQUENCE [LARGE SCALE GENOMIC DNA]</scope>
    <source>
        <strain evidence="5 6">KMM 241</strain>
    </source>
</reference>
<dbReference type="SUPFAM" id="SSF111369">
    <property type="entry name" value="HlyD-like secretion proteins"/>
    <property type="match status" value="1"/>
</dbReference>
<feature type="coiled-coil region" evidence="2">
    <location>
        <begin position="20"/>
        <end position="71"/>
    </location>
</feature>
<protein>
    <submittedName>
        <fullName evidence="5">Uncharacterized protein</fullName>
    </submittedName>
</protein>
<dbReference type="GO" id="GO:1990281">
    <property type="term" value="C:efflux pump complex"/>
    <property type="evidence" value="ECO:0007669"/>
    <property type="project" value="TreeGrafter"/>
</dbReference>
<dbReference type="PANTHER" id="PTHR30469:SF37">
    <property type="entry name" value="RAGD PROTEIN"/>
    <property type="match status" value="1"/>
</dbReference>
<dbReference type="NCBIfam" id="TIGR01730">
    <property type="entry name" value="RND_mfp"/>
    <property type="match status" value="1"/>
</dbReference>
<sequence length="271" mass="29982">MATIDNPQLIAQEKKILADINEVESELELNQLNFKRAEQLVTDNLVSSSELDRLRILVSRAQARIASLKAELEGNLSRQSFLDIRAPFAGYIVAKRLEVGDLASADAWQKERYFFEIANTIRLRLNIRVPQIEIRNIAVGDEVLANFTGYQNLSVKGHITRLSRAVDEQSGTMLVEAEIDNSDYNLPAGLRGAVSLKLSAGSKINKVWKAPLSAISYHNGHDAVVGVINGEIKFHKIDIVSKTKNSVLLRGDLNDVSKVVLNPNALLIEDS</sequence>
<dbReference type="InterPro" id="IPR058624">
    <property type="entry name" value="MdtA-like_HH"/>
</dbReference>
<dbReference type="Proteomes" id="UP000006263">
    <property type="component" value="Unassembled WGS sequence"/>
</dbReference>
<comment type="caution">
    <text evidence="5">The sequence shown here is derived from an EMBL/GenBank/DDBJ whole genome shotgun (WGS) entry which is preliminary data.</text>
</comment>
<evidence type="ECO:0000259" key="4">
    <source>
        <dbReference type="Pfam" id="PF25954"/>
    </source>
</evidence>
<dbReference type="GO" id="GO:0015562">
    <property type="term" value="F:efflux transmembrane transporter activity"/>
    <property type="evidence" value="ECO:0007669"/>
    <property type="project" value="TreeGrafter"/>
</dbReference>
<proteinExistence type="inferred from homology"/>
<dbReference type="InterPro" id="IPR058792">
    <property type="entry name" value="Beta-barrel_RND_2"/>
</dbReference>
<keyword evidence="2" id="KW-0175">Coiled coil</keyword>
<feature type="domain" description="CusB-like beta-barrel" evidence="4">
    <location>
        <begin position="125"/>
        <end position="197"/>
    </location>
</feature>
<dbReference type="AlphaFoldDB" id="K6ZTG0"/>
<dbReference type="Pfam" id="PF25954">
    <property type="entry name" value="Beta-barrel_RND_2"/>
    <property type="match status" value="1"/>
</dbReference>
<dbReference type="Gene3D" id="1.10.287.470">
    <property type="entry name" value="Helix hairpin bin"/>
    <property type="match status" value="1"/>
</dbReference>
<dbReference type="Gene3D" id="2.40.30.170">
    <property type="match status" value="1"/>
</dbReference>
<dbReference type="PANTHER" id="PTHR30469">
    <property type="entry name" value="MULTIDRUG RESISTANCE PROTEIN MDTA"/>
    <property type="match status" value="1"/>
</dbReference>
<accession>K6ZTG0</accession>
<evidence type="ECO:0000313" key="5">
    <source>
        <dbReference type="EMBL" id="GAC26600.1"/>
    </source>
</evidence>
<evidence type="ECO:0000256" key="2">
    <source>
        <dbReference type="SAM" id="Coils"/>
    </source>
</evidence>
<dbReference type="Pfam" id="PF25876">
    <property type="entry name" value="HH_MFP_RND"/>
    <property type="match status" value="1"/>
</dbReference>
<organism evidence="5 6">
    <name type="scientific">Paraglaciecola mesophila KMM 241</name>
    <dbReference type="NCBI Taxonomy" id="1128912"/>
    <lineage>
        <taxon>Bacteria</taxon>
        <taxon>Pseudomonadati</taxon>
        <taxon>Pseudomonadota</taxon>
        <taxon>Gammaproteobacteria</taxon>
        <taxon>Alteromonadales</taxon>
        <taxon>Alteromonadaceae</taxon>
        <taxon>Paraglaciecola</taxon>
    </lineage>
</organism>
<dbReference type="EMBL" id="BAEP01000080">
    <property type="protein sequence ID" value="GAC26600.1"/>
    <property type="molecule type" value="Genomic_DNA"/>
</dbReference>
<dbReference type="InterPro" id="IPR006143">
    <property type="entry name" value="RND_pump_MFP"/>
</dbReference>
<dbReference type="eggNOG" id="COG0845">
    <property type="taxonomic scope" value="Bacteria"/>
</dbReference>
<evidence type="ECO:0000313" key="6">
    <source>
        <dbReference type="Proteomes" id="UP000006263"/>
    </source>
</evidence>
<comment type="similarity">
    <text evidence="1">Belongs to the membrane fusion protein (MFP) (TC 8.A.1) family.</text>
</comment>
<evidence type="ECO:0000256" key="1">
    <source>
        <dbReference type="ARBA" id="ARBA00009477"/>
    </source>
</evidence>
<feature type="domain" description="Multidrug resistance protein MdtA-like alpha-helical hairpin" evidence="3">
    <location>
        <begin position="18"/>
        <end position="73"/>
    </location>
</feature>